<dbReference type="EMBL" id="BOMW01000014">
    <property type="protein sequence ID" value="GIF03817.1"/>
    <property type="molecule type" value="Genomic_DNA"/>
</dbReference>
<keyword evidence="3" id="KW-1185">Reference proteome</keyword>
<protein>
    <submittedName>
        <fullName evidence="2">Uncharacterized protein</fullName>
    </submittedName>
</protein>
<comment type="caution">
    <text evidence="2">The sequence shown here is derived from an EMBL/GenBank/DDBJ whole genome shotgun (WGS) entry which is preliminary data.</text>
</comment>
<gene>
    <name evidence="2" type="ORF">Asi03nite_13550</name>
</gene>
<accession>A0A919TI11</accession>
<organism evidence="2 3">
    <name type="scientific">Actinoplanes siamensis</name>
    <dbReference type="NCBI Taxonomy" id="1223317"/>
    <lineage>
        <taxon>Bacteria</taxon>
        <taxon>Bacillati</taxon>
        <taxon>Actinomycetota</taxon>
        <taxon>Actinomycetes</taxon>
        <taxon>Micromonosporales</taxon>
        <taxon>Micromonosporaceae</taxon>
        <taxon>Actinoplanes</taxon>
    </lineage>
</organism>
<name>A0A919TI11_9ACTN</name>
<evidence type="ECO:0000313" key="3">
    <source>
        <dbReference type="Proteomes" id="UP000629619"/>
    </source>
</evidence>
<proteinExistence type="predicted"/>
<evidence type="ECO:0000313" key="2">
    <source>
        <dbReference type="EMBL" id="GIF03817.1"/>
    </source>
</evidence>
<dbReference type="AlphaFoldDB" id="A0A919TI11"/>
<dbReference type="Proteomes" id="UP000629619">
    <property type="component" value="Unassembled WGS sequence"/>
</dbReference>
<feature type="compositionally biased region" description="Low complexity" evidence="1">
    <location>
        <begin position="50"/>
        <end position="88"/>
    </location>
</feature>
<sequence>MWRGPYLSATFTAARIARTAPRITPSRRPEGWTGTSGDTTGRAGADEETGAPVAAGALPGAATVAGRNAGAGAGAEAATAAARETGPEAGAGGESRAWPLESGMVRPTVPALTPGNQKGRRRSMDVPE</sequence>
<feature type="region of interest" description="Disordered" evidence="1">
    <location>
        <begin position="17"/>
        <end position="128"/>
    </location>
</feature>
<reference evidence="2" key="1">
    <citation type="submission" date="2021-01" db="EMBL/GenBank/DDBJ databases">
        <title>Whole genome shotgun sequence of Actinoplanes siamensis NBRC 109076.</title>
        <authorList>
            <person name="Komaki H."/>
            <person name="Tamura T."/>
        </authorList>
    </citation>
    <scope>NUCLEOTIDE SEQUENCE</scope>
    <source>
        <strain evidence="2">NBRC 109076</strain>
    </source>
</reference>
<evidence type="ECO:0000256" key="1">
    <source>
        <dbReference type="SAM" id="MobiDB-lite"/>
    </source>
</evidence>